<dbReference type="NCBIfam" id="TIGR02595">
    <property type="entry name" value="PEP_CTERM"/>
    <property type="match status" value="1"/>
</dbReference>
<dbReference type="InterPro" id="IPR018247">
    <property type="entry name" value="EF_Hand_1_Ca_BS"/>
</dbReference>
<reference evidence="2" key="1">
    <citation type="journal article" date="2015" name="Nature">
        <title>Complex archaea that bridge the gap between prokaryotes and eukaryotes.</title>
        <authorList>
            <person name="Spang A."/>
            <person name="Saw J.H."/>
            <person name="Jorgensen S.L."/>
            <person name="Zaremba-Niedzwiedzka K."/>
            <person name="Martijn J."/>
            <person name="Lind A.E."/>
            <person name="van Eijk R."/>
            <person name="Schleper C."/>
            <person name="Guy L."/>
            <person name="Ettema T.J."/>
        </authorList>
    </citation>
    <scope>NUCLEOTIDE SEQUENCE</scope>
</reference>
<dbReference type="InterPro" id="IPR013424">
    <property type="entry name" value="Ice-binding_C"/>
</dbReference>
<dbReference type="Pfam" id="PF07589">
    <property type="entry name" value="PEP-CTERM"/>
    <property type="match status" value="1"/>
</dbReference>
<evidence type="ECO:0000259" key="1">
    <source>
        <dbReference type="Pfam" id="PF07589"/>
    </source>
</evidence>
<comment type="caution">
    <text evidence="2">The sequence shown here is derived from an EMBL/GenBank/DDBJ whole genome shotgun (WGS) entry which is preliminary data.</text>
</comment>
<feature type="domain" description="Ice-binding protein C-terminal" evidence="1">
    <location>
        <begin position="68"/>
        <end position="91"/>
    </location>
</feature>
<name>A0A0F9TWX7_9ZZZZ</name>
<sequence>MRTLVATMAMTVGLCAAPAAATPIIENNRIYCWGDPFGDANADGLVDATDLALLRLDLGWSESAFGEPIPEPATMGLLALGALSLLARQRRYEA</sequence>
<proteinExistence type="predicted"/>
<protein>
    <recommendedName>
        <fullName evidence="1">Ice-binding protein C-terminal domain-containing protein</fullName>
    </recommendedName>
</protein>
<gene>
    <name evidence="2" type="ORF">LCGC14_0296090</name>
</gene>
<dbReference type="EMBL" id="LAZR01000180">
    <property type="protein sequence ID" value="KKN83784.1"/>
    <property type="molecule type" value="Genomic_DNA"/>
</dbReference>
<dbReference type="AlphaFoldDB" id="A0A0F9TWX7"/>
<accession>A0A0F9TWX7</accession>
<organism evidence="2">
    <name type="scientific">marine sediment metagenome</name>
    <dbReference type="NCBI Taxonomy" id="412755"/>
    <lineage>
        <taxon>unclassified sequences</taxon>
        <taxon>metagenomes</taxon>
        <taxon>ecological metagenomes</taxon>
    </lineage>
</organism>
<dbReference type="PROSITE" id="PS00018">
    <property type="entry name" value="EF_HAND_1"/>
    <property type="match status" value="1"/>
</dbReference>
<evidence type="ECO:0000313" key="2">
    <source>
        <dbReference type="EMBL" id="KKN83784.1"/>
    </source>
</evidence>